<gene>
    <name evidence="1" type="ORF">PHLCEN_2v5670</name>
</gene>
<dbReference type="AlphaFoldDB" id="A0A2R6P1Q7"/>
<dbReference type="EMBL" id="MLYV02000555">
    <property type="protein sequence ID" value="PSR83663.1"/>
    <property type="molecule type" value="Genomic_DNA"/>
</dbReference>
<name>A0A2R6P1Q7_9APHY</name>
<organism evidence="1 2">
    <name type="scientific">Hermanssonia centrifuga</name>
    <dbReference type="NCBI Taxonomy" id="98765"/>
    <lineage>
        <taxon>Eukaryota</taxon>
        <taxon>Fungi</taxon>
        <taxon>Dikarya</taxon>
        <taxon>Basidiomycota</taxon>
        <taxon>Agaricomycotina</taxon>
        <taxon>Agaricomycetes</taxon>
        <taxon>Polyporales</taxon>
        <taxon>Meruliaceae</taxon>
        <taxon>Hermanssonia</taxon>
    </lineage>
</organism>
<protein>
    <submittedName>
        <fullName evidence="1">Uncharacterized protein</fullName>
    </submittedName>
</protein>
<evidence type="ECO:0000313" key="2">
    <source>
        <dbReference type="Proteomes" id="UP000186601"/>
    </source>
</evidence>
<sequence>MCPTVSSLSFILNSAEDDSFAGPRITSNLISRFTLRLRKVSDRSCNIDFTSQWSAPKFISDDSESDEDDAWDDRLRNVLSDTP</sequence>
<reference evidence="1 2" key="1">
    <citation type="submission" date="2018-02" db="EMBL/GenBank/DDBJ databases">
        <title>Genome sequence of the basidiomycete white-rot fungus Phlebia centrifuga.</title>
        <authorList>
            <person name="Granchi Z."/>
            <person name="Peng M."/>
            <person name="de Vries R.P."/>
            <person name="Hilden K."/>
            <person name="Makela M.R."/>
            <person name="Grigoriev I."/>
            <person name="Riley R."/>
        </authorList>
    </citation>
    <scope>NUCLEOTIDE SEQUENCE [LARGE SCALE GENOMIC DNA]</scope>
    <source>
        <strain evidence="1 2">FBCC195</strain>
    </source>
</reference>
<proteinExistence type="predicted"/>
<keyword evidence="2" id="KW-1185">Reference proteome</keyword>
<comment type="caution">
    <text evidence="1">The sequence shown here is derived from an EMBL/GenBank/DDBJ whole genome shotgun (WGS) entry which is preliminary data.</text>
</comment>
<evidence type="ECO:0000313" key="1">
    <source>
        <dbReference type="EMBL" id="PSR83663.1"/>
    </source>
</evidence>
<dbReference type="Proteomes" id="UP000186601">
    <property type="component" value="Unassembled WGS sequence"/>
</dbReference>
<accession>A0A2R6P1Q7</accession>